<feature type="chain" id="PRO_5038749642" evidence="8">
    <location>
        <begin position="26"/>
        <end position="343"/>
    </location>
</feature>
<dbReference type="EC" id="3.4.-.-" evidence="11"/>
<dbReference type="PROSITE" id="PS51935">
    <property type="entry name" value="NLPC_P60"/>
    <property type="match status" value="1"/>
</dbReference>
<dbReference type="AlphaFoldDB" id="A0A2U3AAR4"/>
<dbReference type="Proteomes" id="UP000294641">
    <property type="component" value="Unassembled WGS sequence"/>
</dbReference>
<evidence type="ECO:0000256" key="7">
    <source>
        <dbReference type="SAM" id="MobiDB-lite"/>
    </source>
</evidence>
<dbReference type="EMBL" id="UGNP01000001">
    <property type="protein sequence ID" value="STX09523.1"/>
    <property type="molecule type" value="Genomic_DNA"/>
</dbReference>
<reference evidence="11 13" key="1">
    <citation type="submission" date="2018-06" db="EMBL/GenBank/DDBJ databases">
        <authorList>
            <consortium name="Pathogen Informatics"/>
            <person name="Doyle S."/>
        </authorList>
    </citation>
    <scope>NUCLEOTIDE SEQUENCE [LARGE SCALE GENOMIC DNA]</scope>
    <source>
        <strain evidence="11 13">NCTC10597</strain>
    </source>
</reference>
<keyword evidence="6" id="KW-0788">Thiol protease</keyword>
<evidence type="ECO:0000256" key="8">
    <source>
        <dbReference type="SAM" id="SignalP"/>
    </source>
</evidence>
<dbReference type="InterPro" id="IPR036779">
    <property type="entry name" value="LysM_dom_sf"/>
</dbReference>
<gene>
    <name evidence="11" type="primary">lytE_1</name>
    <name evidence="12" type="ORF">DFR61_13219</name>
    <name evidence="11" type="ORF">NCTC10597_01199</name>
</gene>
<proteinExistence type="inferred from homology"/>
<dbReference type="SMART" id="SM00257">
    <property type="entry name" value="LysM"/>
    <property type="match status" value="2"/>
</dbReference>
<dbReference type="EMBL" id="SNZG01000032">
    <property type="protein sequence ID" value="TDR35169.1"/>
    <property type="molecule type" value="Genomic_DNA"/>
</dbReference>
<name>A0A2U3AAR4_9BACL</name>
<keyword evidence="4" id="KW-0677">Repeat</keyword>
<feature type="domain" description="NlpC/P60" evidence="10">
    <location>
        <begin position="224"/>
        <end position="343"/>
    </location>
</feature>
<dbReference type="GO" id="GO:0006508">
    <property type="term" value="P:proteolysis"/>
    <property type="evidence" value="ECO:0007669"/>
    <property type="project" value="UniProtKB-KW"/>
</dbReference>
<feature type="region of interest" description="Disordered" evidence="7">
    <location>
        <begin position="190"/>
        <end position="221"/>
    </location>
</feature>
<evidence type="ECO:0000259" key="10">
    <source>
        <dbReference type="PROSITE" id="PS51935"/>
    </source>
</evidence>
<dbReference type="Proteomes" id="UP000254330">
    <property type="component" value="Unassembled WGS sequence"/>
</dbReference>
<feature type="domain" description="LysM" evidence="9">
    <location>
        <begin position="142"/>
        <end position="185"/>
    </location>
</feature>
<dbReference type="Pfam" id="PF01476">
    <property type="entry name" value="LysM"/>
    <property type="match status" value="2"/>
</dbReference>
<evidence type="ECO:0000256" key="6">
    <source>
        <dbReference type="ARBA" id="ARBA00022807"/>
    </source>
</evidence>
<feature type="signal peptide" evidence="8">
    <location>
        <begin position="1"/>
        <end position="25"/>
    </location>
</feature>
<keyword evidence="14" id="KW-1185">Reference proteome</keyword>
<dbReference type="InterPro" id="IPR038765">
    <property type="entry name" value="Papain-like_cys_pep_sf"/>
</dbReference>
<dbReference type="InterPro" id="IPR051202">
    <property type="entry name" value="Peptidase_C40"/>
</dbReference>
<evidence type="ECO:0000256" key="5">
    <source>
        <dbReference type="ARBA" id="ARBA00022801"/>
    </source>
</evidence>
<dbReference type="RefSeq" id="WP_109350360.1">
    <property type="nucleotide sequence ID" value="NZ_BJUE01000029.1"/>
</dbReference>
<reference evidence="12 14" key="2">
    <citation type="submission" date="2019-03" db="EMBL/GenBank/DDBJ databases">
        <title>Genomic Encyclopedia of Type Strains, Phase IV (KMG-IV): sequencing the most valuable type-strain genomes for metagenomic binning, comparative biology and taxonomic classification.</title>
        <authorList>
            <person name="Goeker M."/>
        </authorList>
    </citation>
    <scope>NUCLEOTIDE SEQUENCE [LARGE SCALE GENOMIC DNA]</scope>
    <source>
        <strain evidence="12 14">DSM 20580</strain>
    </source>
</reference>
<keyword evidence="5 11" id="KW-0378">Hydrolase</keyword>
<dbReference type="SUPFAM" id="SSF54106">
    <property type="entry name" value="LysM domain"/>
    <property type="match status" value="2"/>
</dbReference>
<dbReference type="CDD" id="cd00118">
    <property type="entry name" value="LysM"/>
    <property type="match status" value="2"/>
</dbReference>
<evidence type="ECO:0000256" key="4">
    <source>
        <dbReference type="ARBA" id="ARBA00022737"/>
    </source>
</evidence>
<dbReference type="Pfam" id="PF00877">
    <property type="entry name" value="NLPC_P60"/>
    <property type="match status" value="1"/>
</dbReference>
<evidence type="ECO:0000256" key="3">
    <source>
        <dbReference type="ARBA" id="ARBA00022729"/>
    </source>
</evidence>
<protein>
    <submittedName>
        <fullName evidence="11 12">Peptidoglycan endopeptidase LytE</fullName>
        <ecNumber evidence="11">3.4.-.-</ecNumber>
    </submittedName>
</protein>
<dbReference type="Gene3D" id="3.90.1720.10">
    <property type="entry name" value="endopeptidase domain like (from Nostoc punctiforme)"/>
    <property type="match status" value="1"/>
</dbReference>
<evidence type="ECO:0000256" key="1">
    <source>
        <dbReference type="ARBA" id="ARBA00007074"/>
    </source>
</evidence>
<organism evidence="11 13">
    <name type="scientific">Kurthia zopfii</name>
    <dbReference type="NCBI Taxonomy" id="1650"/>
    <lineage>
        <taxon>Bacteria</taxon>
        <taxon>Bacillati</taxon>
        <taxon>Bacillota</taxon>
        <taxon>Bacilli</taxon>
        <taxon>Bacillales</taxon>
        <taxon>Caryophanaceae</taxon>
        <taxon>Kurthia</taxon>
    </lineage>
</organism>
<evidence type="ECO:0000313" key="12">
    <source>
        <dbReference type="EMBL" id="TDR35169.1"/>
    </source>
</evidence>
<keyword evidence="2" id="KW-0645">Protease</keyword>
<dbReference type="InterPro" id="IPR000064">
    <property type="entry name" value="NLP_P60_dom"/>
</dbReference>
<feature type="compositionally biased region" description="Polar residues" evidence="7">
    <location>
        <begin position="190"/>
        <end position="217"/>
    </location>
</feature>
<comment type="caution">
    <text evidence="11">The sequence shown here is derived from an EMBL/GenBank/DDBJ whole genome shotgun (WGS) entry which is preliminary data.</text>
</comment>
<evidence type="ECO:0000256" key="2">
    <source>
        <dbReference type="ARBA" id="ARBA00022670"/>
    </source>
</evidence>
<sequence>MSKKSLIASITIGSSLLLSSFVGQADQASAMANSGQKVNTSYQQEQQHKALQYNSTKTTTTVSAPVQKTASISKDTYKVVSGDTLSSIASKHGVSYKSIMDKNDLNSTMIYPGQTLTISGAAAPKKAVSNESAQPTTTVSNGNYTVAQGDTLGKIATANNTSVSNLMAVNNLTSTIIYVGQSLKVNGTATATQEAPTSNVVQTSNPVQEKPQPQQATEAPVQGSGGLVAATKAALGQIGVPYVFGGSSTSGFDCSGLIDYALKQGGYNYGRMSAAGYYSLGTSVSTPQYGDLVFFKDTYKAGISHVGFYIGGGQMISASGDQVQIDDIGNSYWKAHFAGYKRF</sequence>
<dbReference type="PANTHER" id="PTHR47053:SF1">
    <property type="entry name" value="MUREIN DD-ENDOPEPTIDASE MEPH-RELATED"/>
    <property type="match status" value="1"/>
</dbReference>
<dbReference type="InterPro" id="IPR018392">
    <property type="entry name" value="LysM"/>
</dbReference>
<evidence type="ECO:0000313" key="13">
    <source>
        <dbReference type="Proteomes" id="UP000254330"/>
    </source>
</evidence>
<evidence type="ECO:0000259" key="9">
    <source>
        <dbReference type="PROSITE" id="PS51782"/>
    </source>
</evidence>
<dbReference type="OrthoDB" id="9813368at2"/>
<comment type="similarity">
    <text evidence="1">Belongs to the peptidase C40 family.</text>
</comment>
<keyword evidence="3 8" id="KW-0732">Signal</keyword>
<evidence type="ECO:0000313" key="14">
    <source>
        <dbReference type="Proteomes" id="UP000294641"/>
    </source>
</evidence>
<dbReference type="SUPFAM" id="SSF54001">
    <property type="entry name" value="Cysteine proteinases"/>
    <property type="match status" value="1"/>
</dbReference>
<dbReference type="PANTHER" id="PTHR47053">
    <property type="entry name" value="MUREIN DD-ENDOPEPTIDASE MEPH-RELATED"/>
    <property type="match status" value="1"/>
</dbReference>
<accession>A0A2U3AAR4</accession>
<dbReference type="Gene3D" id="3.10.350.10">
    <property type="entry name" value="LysM domain"/>
    <property type="match status" value="2"/>
</dbReference>
<dbReference type="GO" id="GO:0008234">
    <property type="term" value="F:cysteine-type peptidase activity"/>
    <property type="evidence" value="ECO:0007669"/>
    <property type="project" value="UniProtKB-KW"/>
</dbReference>
<dbReference type="PROSITE" id="PS51782">
    <property type="entry name" value="LYSM"/>
    <property type="match status" value="2"/>
</dbReference>
<feature type="domain" description="LysM" evidence="9">
    <location>
        <begin position="75"/>
        <end position="118"/>
    </location>
</feature>
<evidence type="ECO:0000313" key="11">
    <source>
        <dbReference type="EMBL" id="STX09523.1"/>
    </source>
</evidence>